<proteinExistence type="inferred from homology"/>
<keyword evidence="4 7" id="KW-0812">Transmembrane</keyword>
<dbReference type="InterPro" id="IPR035906">
    <property type="entry name" value="MetI-like_sf"/>
</dbReference>
<dbReference type="PANTHER" id="PTHR30193">
    <property type="entry name" value="ABC TRANSPORTER PERMEASE PROTEIN"/>
    <property type="match status" value="1"/>
</dbReference>
<protein>
    <submittedName>
        <fullName evidence="9">Sugar ABC transporter permease</fullName>
    </submittedName>
</protein>
<dbReference type="RefSeq" id="WP_130108867.1">
    <property type="nucleotide sequence ID" value="NZ_CP035806.1"/>
</dbReference>
<feature type="domain" description="ABC transmembrane type-1" evidence="8">
    <location>
        <begin position="66"/>
        <end position="278"/>
    </location>
</feature>
<evidence type="ECO:0000256" key="2">
    <source>
        <dbReference type="ARBA" id="ARBA00022448"/>
    </source>
</evidence>
<accession>A0A4P6KC86</accession>
<organism evidence="9 10">
    <name type="scientific">Leucobacter triazinivorans</name>
    <dbReference type="NCBI Taxonomy" id="1784719"/>
    <lineage>
        <taxon>Bacteria</taxon>
        <taxon>Bacillati</taxon>
        <taxon>Actinomycetota</taxon>
        <taxon>Actinomycetes</taxon>
        <taxon>Micrococcales</taxon>
        <taxon>Microbacteriaceae</taxon>
        <taxon>Leucobacter</taxon>
    </lineage>
</organism>
<feature type="transmembrane region" description="Helical" evidence="7">
    <location>
        <begin position="155"/>
        <end position="183"/>
    </location>
</feature>
<feature type="transmembrane region" description="Helical" evidence="7">
    <location>
        <begin position="203"/>
        <end position="224"/>
    </location>
</feature>
<gene>
    <name evidence="9" type="ORF">EVS81_01785</name>
</gene>
<evidence type="ECO:0000256" key="3">
    <source>
        <dbReference type="ARBA" id="ARBA00022475"/>
    </source>
</evidence>
<feature type="transmembrane region" description="Helical" evidence="7">
    <location>
        <begin position="70"/>
        <end position="92"/>
    </location>
</feature>
<dbReference type="InterPro" id="IPR000515">
    <property type="entry name" value="MetI-like"/>
</dbReference>
<comment type="subcellular location">
    <subcellularLocation>
        <location evidence="1 7">Cell membrane</location>
        <topology evidence="1 7">Multi-pass membrane protein</topology>
    </subcellularLocation>
</comment>
<feature type="transmembrane region" description="Helical" evidence="7">
    <location>
        <begin position="104"/>
        <end position="123"/>
    </location>
</feature>
<evidence type="ECO:0000256" key="1">
    <source>
        <dbReference type="ARBA" id="ARBA00004651"/>
    </source>
</evidence>
<dbReference type="Gene3D" id="1.10.3720.10">
    <property type="entry name" value="MetI-like"/>
    <property type="match status" value="1"/>
</dbReference>
<dbReference type="AlphaFoldDB" id="A0A4P6KC86"/>
<keyword evidence="3" id="KW-1003">Cell membrane</keyword>
<evidence type="ECO:0000259" key="8">
    <source>
        <dbReference type="PROSITE" id="PS50928"/>
    </source>
</evidence>
<evidence type="ECO:0000256" key="7">
    <source>
        <dbReference type="RuleBase" id="RU363032"/>
    </source>
</evidence>
<feature type="transmembrane region" description="Helical" evidence="7">
    <location>
        <begin position="7"/>
        <end position="29"/>
    </location>
</feature>
<dbReference type="CDD" id="cd06261">
    <property type="entry name" value="TM_PBP2"/>
    <property type="match status" value="1"/>
</dbReference>
<dbReference type="GO" id="GO:0005886">
    <property type="term" value="C:plasma membrane"/>
    <property type="evidence" value="ECO:0007669"/>
    <property type="project" value="UniProtKB-SubCell"/>
</dbReference>
<dbReference type="SUPFAM" id="SSF161098">
    <property type="entry name" value="MetI-like"/>
    <property type="match status" value="1"/>
</dbReference>
<feature type="transmembrane region" description="Helical" evidence="7">
    <location>
        <begin position="259"/>
        <end position="283"/>
    </location>
</feature>
<evidence type="ECO:0000313" key="9">
    <source>
        <dbReference type="EMBL" id="QBE47713.1"/>
    </source>
</evidence>
<dbReference type="PROSITE" id="PS50928">
    <property type="entry name" value="ABC_TM1"/>
    <property type="match status" value="1"/>
</dbReference>
<dbReference type="Pfam" id="PF00528">
    <property type="entry name" value="BPD_transp_1"/>
    <property type="match status" value="1"/>
</dbReference>
<evidence type="ECO:0000256" key="6">
    <source>
        <dbReference type="ARBA" id="ARBA00023136"/>
    </source>
</evidence>
<dbReference type="EMBL" id="CP035806">
    <property type="protein sequence ID" value="QBE47713.1"/>
    <property type="molecule type" value="Genomic_DNA"/>
</dbReference>
<comment type="similarity">
    <text evidence="7">Belongs to the binding-protein-dependent transport system permease family.</text>
</comment>
<dbReference type="Proteomes" id="UP000289260">
    <property type="component" value="Chromosome"/>
</dbReference>
<dbReference type="PANTHER" id="PTHR30193:SF37">
    <property type="entry name" value="INNER MEMBRANE ABC TRANSPORTER PERMEASE PROTEIN YCJO"/>
    <property type="match status" value="1"/>
</dbReference>
<evidence type="ECO:0000256" key="4">
    <source>
        <dbReference type="ARBA" id="ARBA00022692"/>
    </source>
</evidence>
<dbReference type="GO" id="GO:0055085">
    <property type="term" value="P:transmembrane transport"/>
    <property type="evidence" value="ECO:0007669"/>
    <property type="project" value="InterPro"/>
</dbReference>
<sequence>MKHKTLWAWIFLSLPLAAYTIIVFVPAVISFSDSMTNASTLGGDSDFVGFANYQRLFGDEAFWSSLRVTVVWTVVAVTAPVALSLLIAVMLGKLTVLGKFVKTMFFLPLALSLVVVGQVWMWLMRPDNGLINIVLQAIGLGDLARPWLADSGTALAAVLVAWSWQQIALGVIIFLAGLTGVSADLSEAAKLDGASHWQHFRHVTWPALNPALIVVMSLALINALKSFDIVYVMTSGGPFRTTETLALFSYRIAFTNYDAGYSSAAVVILFLLTTAIIGTFFWWTGRKGAQQ</sequence>
<evidence type="ECO:0000256" key="5">
    <source>
        <dbReference type="ARBA" id="ARBA00022989"/>
    </source>
</evidence>
<dbReference type="KEGG" id="ltr:EVS81_01785"/>
<keyword evidence="2 7" id="KW-0813">Transport</keyword>
<dbReference type="InterPro" id="IPR051393">
    <property type="entry name" value="ABC_transporter_permease"/>
</dbReference>
<evidence type="ECO:0000313" key="10">
    <source>
        <dbReference type="Proteomes" id="UP000289260"/>
    </source>
</evidence>
<keyword evidence="6 7" id="KW-0472">Membrane</keyword>
<dbReference type="OrthoDB" id="4053402at2"/>
<keyword evidence="5 7" id="KW-1133">Transmembrane helix</keyword>
<reference evidence="9 10" key="1">
    <citation type="submission" date="2019-02" db="EMBL/GenBank/DDBJ databases">
        <authorList>
            <person name="Sun L."/>
            <person name="Pan D."/>
            <person name="Wu X."/>
        </authorList>
    </citation>
    <scope>NUCLEOTIDE SEQUENCE [LARGE SCALE GENOMIC DNA]</scope>
    <source>
        <strain evidence="9 10">JW-1</strain>
    </source>
</reference>
<keyword evidence="10" id="KW-1185">Reference proteome</keyword>
<name>A0A4P6KC86_9MICO</name>